<dbReference type="PANTHER" id="PTHR43767">
    <property type="entry name" value="LONG-CHAIN-FATTY-ACID--COA LIGASE"/>
    <property type="match status" value="1"/>
</dbReference>
<dbReference type="InterPro" id="IPR025110">
    <property type="entry name" value="AMP-bd_C"/>
</dbReference>
<dbReference type="PANTHER" id="PTHR43767:SF1">
    <property type="entry name" value="NONRIBOSOMAL PEPTIDE SYNTHASE PES1 (EUROFUNG)-RELATED"/>
    <property type="match status" value="1"/>
</dbReference>
<dbReference type="Gene3D" id="3.30.300.30">
    <property type="match status" value="1"/>
</dbReference>
<dbReference type="InterPro" id="IPR000873">
    <property type="entry name" value="AMP-dep_synth/lig_dom"/>
</dbReference>
<dbReference type="PROSITE" id="PS00455">
    <property type="entry name" value="AMP_BINDING"/>
    <property type="match status" value="1"/>
</dbReference>
<dbReference type="Pfam" id="PF13193">
    <property type="entry name" value="AMP-binding_C"/>
    <property type="match status" value="1"/>
</dbReference>
<dbReference type="Pfam" id="PF00501">
    <property type="entry name" value="AMP-binding"/>
    <property type="match status" value="1"/>
</dbReference>
<organism evidence="3 4">
    <name type="scientific">Rhodococcus artemisiae</name>
    <dbReference type="NCBI Taxonomy" id="714159"/>
    <lineage>
        <taxon>Bacteria</taxon>
        <taxon>Bacillati</taxon>
        <taxon>Actinomycetota</taxon>
        <taxon>Actinomycetes</taxon>
        <taxon>Mycobacteriales</taxon>
        <taxon>Nocardiaceae</taxon>
        <taxon>Rhodococcus</taxon>
    </lineage>
</organism>
<keyword evidence="4" id="KW-1185">Reference proteome</keyword>
<reference evidence="3 4" key="1">
    <citation type="submission" date="2023-07" db="EMBL/GenBank/DDBJ databases">
        <authorList>
            <person name="Girao M."/>
            <person name="Carvalho M.F."/>
        </authorList>
    </citation>
    <scope>NUCLEOTIDE SEQUENCE [LARGE SCALE GENOMIC DNA]</scope>
    <source>
        <strain evidence="3 4">YIM65754</strain>
    </source>
</reference>
<dbReference type="NCBIfam" id="NF005863">
    <property type="entry name" value="PRK07798.1"/>
    <property type="match status" value="1"/>
</dbReference>
<dbReference type="RefSeq" id="WP_330135351.1">
    <property type="nucleotide sequence ID" value="NZ_JAUTXY010000011.1"/>
</dbReference>
<dbReference type="Proteomes" id="UP001336020">
    <property type="component" value="Unassembled WGS sequence"/>
</dbReference>
<dbReference type="InterPro" id="IPR050237">
    <property type="entry name" value="ATP-dep_AMP-bd_enzyme"/>
</dbReference>
<dbReference type="EMBL" id="JAUTXY010000011">
    <property type="protein sequence ID" value="MEE2060161.1"/>
    <property type="molecule type" value="Genomic_DNA"/>
</dbReference>
<dbReference type="SUPFAM" id="SSF56801">
    <property type="entry name" value="Acetyl-CoA synthetase-like"/>
    <property type="match status" value="1"/>
</dbReference>
<sequence length="541" mass="57916">MSLNLADLTEAVVDAIPDRTAIVCGDRSHTYAQYDAAANRIGHHLAAAGVEPGEHVGLHMRNSLEYLDTMLGTMKIRAVPININFRYVGAELDYLYNNAELVALVVDADLTHVVAEVLPDCPHLRHIVVVGDAPTSALDDAAALAEVTVVRYDVAVADASDERDFAPRSDDDLYILYTGGTTGMPKGVMWRHEDFYFAALGGGNAYGDPHDSPESLAAAAAANEHPLTYVVTAPLMHGAAMYAVFMGLFMGFPQVIMRNFEPAEALRRIDEHKAAVLMVVGDAISRPIADVLAERRDEFDLSSLIVIGSGGALWSVSVRDRLKELLPNVMLLNSFGSSESGANGALTPGEDGKQRLPASPKVRVVDTDYSTIEPGSDAIGYLARVGHVPVGYYNDPEKTAATFPVVDGTRMSLLGDLATVEADGSIIVLGRGSACINSGGEKIYAEEVEEAVKGHPAVEDALVTGVPDPRLGETVSVVVQLREGAHEPTQEELAEHCRTVIAGYKVPRHVVVMPQIVRSPAGKADYRWAKSVLTQSVTTEV</sequence>
<evidence type="ECO:0000259" key="2">
    <source>
        <dbReference type="Pfam" id="PF13193"/>
    </source>
</evidence>
<feature type="domain" description="AMP-binding enzyme C-terminal" evidence="2">
    <location>
        <begin position="447"/>
        <end position="523"/>
    </location>
</feature>
<name>A0ABU7LF33_9NOCA</name>
<dbReference type="InterPro" id="IPR020845">
    <property type="entry name" value="AMP-binding_CS"/>
</dbReference>
<feature type="domain" description="AMP-dependent synthetase/ligase" evidence="1">
    <location>
        <begin position="13"/>
        <end position="368"/>
    </location>
</feature>
<accession>A0ABU7LF33</accession>
<gene>
    <name evidence="3" type="ORF">Q7514_21820</name>
</gene>
<proteinExistence type="predicted"/>
<evidence type="ECO:0000313" key="4">
    <source>
        <dbReference type="Proteomes" id="UP001336020"/>
    </source>
</evidence>
<evidence type="ECO:0000259" key="1">
    <source>
        <dbReference type="Pfam" id="PF00501"/>
    </source>
</evidence>
<dbReference type="InterPro" id="IPR042099">
    <property type="entry name" value="ANL_N_sf"/>
</dbReference>
<dbReference type="InterPro" id="IPR045851">
    <property type="entry name" value="AMP-bd_C_sf"/>
</dbReference>
<comment type="caution">
    <text evidence="3">The sequence shown here is derived from an EMBL/GenBank/DDBJ whole genome shotgun (WGS) entry which is preliminary data.</text>
</comment>
<dbReference type="Gene3D" id="3.40.50.12780">
    <property type="entry name" value="N-terminal domain of ligase-like"/>
    <property type="match status" value="1"/>
</dbReference>
<protein>
    <submittedName>
        <fullName evidence="3">Acyl-CoA synthetase</fullName>
    </submittedName>
</protein>
<evidence type="ECO:0000313" key="3">
    <source>
        <dbReference type="EMBL" id="MEE2060161.1"/>
    </source>
</evidence>